<dbReference type="AlphaFoldDB" id="A0A934VC79"/>
<reference evidence="2" key="1">
    <citation type="submission" date="2021-01" db="EMBL/GenBank/DDBJ databases">
        <title>Modified the classification status of verrucomicrobia.</title>
        <authorList>
            <person name="Feng X."/>
        </authorList>
    </citation>
    <scope>NUCLEOTIDE SEQUENCE</scope>
    <source>
        <strain evidence="2">JCM 18052</strain>
    </source>
</reference>
<protein>
    <submittedName>
        <fullName evidence="2">Uncharacterized protein</fullName>
    </submittedName>
</protein>
<evidence type="ECO:0000313" key="2">
    <source>
        <dbReference type="EMBL" id="MBK1818048.1"/>
    </source>
</evidence>
<sequence>MIVNRDTTLTLLTGILIGASGGWLVKPGIPARTGTEPGSARTETKRTTRQDAVALQKSRDATRWAERIDKDGVVDVVKEIPTGDIRAVLEKMMASMWAGRDDRRVNQLMSLTGTWAERDPEGALAWARGRDVPGQRQIALTGVLLVVGKTDPMAGFEIYTEVGEEHVPISSERLSDLMRDVYELAQEKGLDALLDIVRRTPETKGSLEMVHVAYPDGFDFAN</sequence>
<dbReference type="Proteomes" id="UP000600139">
    <property type="component" value="Unassembled WGS sequence"/>
</dbReference>
<dbReference type="EMBL" id="JAENIK010000013">
    <property type="protein sequence ID" value="MBK1818048.1"/>
    <property type="molecule type" value="Genomic_DNA"/>
</dbReference>
<gene>
    <name evidence="2" type="ORF">JIN84_20665</name>
</gene>
<keyword evidence="3" id="KW-1185">Reference proteome</keyword>
<evidence type="ECO:0000313" key="3">
    <source>
        <dbReference type="Proteomes" id="UP000600139"/>
    </source>
</evidence>
<proteinExistence type="predicted"/>
<dbReference type="RefSeq" id="WP_200353003.1">
    <property type="nucleotide sequence ID" value="NZ_BAABHZ010000002.1"/>
</dbReference>
<name>A0A934VC79_9BACT</name>
<evidence type="ECO:0000256" key="1">
    <source>
        <dbReference type="SAM" id="MobiDB-lite"/>
    </source>
</evidence>
<feature type="region of interest" description="Disordered" evidence="1">
    <location>
        <begin position="28"/>
        <end position="48"/>
    </location>
</feature>
<accession>A0A934VC79</accession>
<organism evidence="2 3">
    <name type="scientific">Luteolibacter yonseiensis</name>
    <dbReference type="NCBI Taxonomy" id="1144680"/>
    <lineage>
        <taxon>Bacteria</taxon>
        <taxon>Pseudomonadati</taxon>
        <taxon>Verrucomicrobiota</taxon>
        <taxon>Verrucomicrobiia</taxon>
        <taxon>Verrucomicrobiales</taxon>
        <taxon>Verrucomicrobiaceae</taxon>
        <taxon>Luteolibacter</taxon>
    </lineage>
</organism>
<comment type="caution">
    <text evidence="2">The sequence shown here is derived from an EMBL/GenBank/DDBJ whole genome shotgun (WGS) entry which is preliminary data.</text>
</comment>